<evidence type="ECO:0000313" key="2">
    <source>
        <dbReference type="EMBL" id="KAL0165945.1"/>
    </source>
</evidence>
<reference evidence="2 3" key="1">
    <citation type="submission" date="2024-05" db="EMBL/GenBank/DDBJ databases">
        <title>Genome sequencing and assembly of Indian major carp, Cirrhinus mrigala (Hamilton, 1822).</title>
        <authorList>
            <person name="Mohindra V."/>
            <person name="Chowdhury L.M."/>
            <person name="Lal K."/>
            <person name="Jena J.K."/>
        </authorList>
    </citation>
    <scope>NUCLEOTIDE SEQUENCE [LARGE SCALE GENOMIC DNA]</scope>
    <source>
        <strain evidence="2">CM1030</strain>
        <tissue evidence="2">Blood</tissue>
    </source>
</reference>
<sequence>AVAQKRYMNLQATAEAEENNYRDSVHLVKVTNNSSDAEVPISPQRIWAQSSIESGSYDTDYEQHDISPTSAFPLSTFQS</sequence>
<evidence type="ECO:0000313" key="3">
    <source>
        <dbReference type="Proteomes" id="UP001529510"/>
    </source>
</evidence>
<name>A0ABD0NWR9_CIRMR</name>
<evidence type="ECO:0000256" key="1">
    <source>
        <dbReference type="SAM" id="MobiDB-lite"/>
    </source>
</evidence>
<dbReference type="Proteomes" id="UP001529510">
    <property type="component" value="Unassembled WGS sequence"/>
</dbReference>
<dbReference type="AlphaFoldDB" id="A0ABD0NWR9"/>
<proteinExistence type="predicted"/>
<gene>
    <name evidence="2" type="ORF">M9458_037789</name>
</gene>
<organism evidence="2 3">
    <name type="scientific">Cirrhinus mrigala</name>
    <name type="common">Mrigala</name>
    <dbReference type="NCBI Taxonomy" id="683832"/>
    <lineage>
        <taxon>Eukaryota</taxon>
        <taxon>Metazoa</taxon>
        <taxon>Chordata</taxon>
        <taxon>Craniata</taxon>
        <taxon>Vertebrata</taxon>
        <taxon>Euteleostomi</taxon>
        <taxon>Actinopterygii</taxon>
        <taxon>Neopterygii</taxon>
        <taxon>Teleostei</taxon>
        <taxon>Ostariophysi</taxon>
        <taxon>Cypriniformes</taxon>
        <taxon>Cyprinidae</taxon>
        <taxon>Labeoninae</taxon>
        <taxon>Labeonini</taxon>
        <taxon>Cirrhinus</taxon>
    </lineage>
</organism>
<accession>A0ABD0NWR9</accession>
<feature type="region of interest" description="Disordered" evidence="1">
    <location>
        <begin position="57"/>
        <end position="79"/>
    </location>
</feature>
<comment type="caution">
    <text evidence="2">The sequence shown here is derived from an EMBL/GenBank/DDBJ whole genome shotgun (WGS) entry which is preliminary data.</text>
</comment>
<feature type="non-terminal residue" evidence="2">
    <location>
        <position position="1"/>
    </location>
</feature>
<dbReference type="EMBL" id="JAMKFB020000019">
    <property type="protein sequence ID" value="KAL0165945.1"/>
    <property type="molecule type" value="Genomic_DNA"/>
</dbReference>
<feature type="compositionally biased region" description="Polar residues" evidence="1">
    <location>
        <begin position="66"/>
        <end position="79"/>
    </location>
</feature>
<protein>
    <submittedName>
        <fullName evidence="2">Uncharacterized protein</fullName>
    </submittedName>
</protein>
<keyword evidence="3" id="KW-1185">Reference proteome</keyword>